<sequence length="93" mass="10667">MRGSAYKVSAGHWNGGQWTEPGPPIGDPALERHYSVNEIAKSWGLSGNTIRRIFEKEPGVIEWGTTETRFSRGYRTLRIPESVMMRVHQRLRK</sequence>
<gene>
    <name evidence="1" type="ORF">HNQ77_005315</name>
</gene>
<evidence type="ECO:0000313" key="1">
    <source>
        <dbReference type="EMBL" id="MBB6147319.1"/>
    </source>
</evidence>
<dbReference type="AlphaFoldDB" id="A0A841K5U6"/>
<proteinExistence type="predicted"/>
<organism evidence="1 2">
    <name type="scientific">Silvibacterium bohemicum</name>
    <dbReference type="NCBI Taxonomy" id="1577686"/>
    <lineage>
        <taxon>Bacteria</taxon>
        <taxon>Pseudomonadati</taxon>
        <taxon>Acidobacteriota</taxon>
        <taxon>Terriglobia</taxon>
        <taxon>Terriglobales</taxon>
        <taxon>Acidobacteriaceae</taxon>
        <taxon>Silvibacterium</taxon>
    </lineage>
</organism>
<accession>A0A841K5U6</accession>
<dbReference type="Proteomes" id="UP000538666">
    <property type="component" value="Unassembled WGS sequence"/>
</dbReference>
<name>A0A841K5U6_9BACT</name>
<keyword evidence="2" id="KW-1185">Reference proteome</keyword>
<reference evidence="1 2" key="1">
    <citation type="submission" date="2020-08" db="EMBL/GenBank/DDBJ databases">
        <title>Genomic Encyclopedia of Type Strains, Phase IV (KMG-IV): sequencing the most valuable type-strain genomes for metagenomic binning, comparative biology and taxonomic classification.</title>
        <authorList>
            <person name="Goeker M."/>
        </authorList>
    </citation>
    <scope>NUCLEOTIDE SEQUENCE [LARGE SCALE GENOMIC DNA]</scope>
    <source>
        <strain evidence="1 2">DSM 103733</strain>
    </source>
</reference>
<comment type="caution">
    <text evidence="1">The sequence shown here is derived from an EMBL/GenBank/DDBJ whole genome shotgun (WGS) entry which is preliminary data.</text>
</comment>
<dbReference type="OrthoDB" id="123482at2"/>
<dbReference type="RefSeq" id="WP_156186134.1">
    <property type="nucleotide sequence ID" value="NZ_JACHEK010000014.1"/>
</dbReference>
<dbReference type="EMBL" id="JACHEK010000014">
    <property type="protein sequence ID" value="MBB6147319.1"/>
    <property type="molecule type" value="Genomic_DNA"/>
</dbReference>
<evidence type="ECO:0000313" key="2">
    <source>
        <dbReference type="Proteomes" id="UP000538666"/>
    </source>
</evidence>
<protein>
    <submittedName>
        <fullName evidence="1">Uncharacterized protein</fullName>
    </submittedName>
</protein>